<evidence type="ECO:0000256" key="2">
    <source>
        <dbReference type="SAM" id="SignalP"/>
    </source>
</evidence>
<dbReference type="HOGENOM" id="CLU_859602_0_0_7"/>
<dbReference type="AlphaFoldDB" id="K7ZES2"/>
<proteinExistence type="predicted"/>
<sequence>MFLKKVLSLFLIVSLCSPLTAKASSLQCRNVFATTVSDVVVGLNQETSRFLLRGKTLDDFSKTLSWNQKRVLRRILNTSILQSGASPEAVERYSLELSTVLFGKREVADNWILKNKEQRLESSAVTLLKEQILRDGLVKTWKNEHDPAQVSKLSKITDKMWTLMYSKPAEIVSLVSGIIGATSGQAPFFLPKIFDKTISPELQFKVLRDGFSVHKEAVRIALKHQTHIEAYNTFRRLYQPIIMAVYFIVMAQESYETYQQSINSEVDALISDLKSKREFIEKNISELKKEQAQLAFEQALVEFQNKWGEAPTDSEKSIIRNRIEESLNLQK</sequence>
<evidence type="ECO:0000313" key="3">
    <source>
        <dbReference type="EMBL" id="AFY00782.1"/>
    </source>
</evidence>
<reference evidence="3 4" key="1">
    <citation type="journal article" date="2012" name="BMC Genomics">
        <title>Genome analysis of a simultaneously predatory and prey-independent, novel Bdellovibrio bacteriovorus from the River Tiber, supports in silico predictions of both ancient and recent lateral gene transfer from diverse bacteria.</title>
        <authorList>
            <person name="Hobley L."/>
            <person name="Lerner T.R."/>
            <person name="Williams L.E."/>
            <person name="Lambert C."/>
            <person name="Till R."/>
            <person name="Milner D.S."/>
            <person name="Basford S.M."/>
            <person name="Capeness M.J."/>
            <person name="Fenton A.K."/>
            <person name="Atterbury R.J."/>
            <person name="Harris M.A."/>
            <person name="Sockett R.E."/>
        </authorList>
    </citation>
    <scope>NUCLEOTIDE SEQUENCE [LARGE SCALE GENOMIC DNA]</scope>
    <source>
        <strain evidence="3 4">Tiberius</strain>
    </source>
</reference>
<organism evidence="3 4">
    <name type="scientific">Bdellovibrio bacteriovorus str. Tiberius</name>
    <dbReference type="NCBI Taxonomy" id="1069642"/>
    <lineage>
        <taxon>Bacteria</taxon>
        <taxon>Pseudomonadati</taxon>
        <taxon>Bdellovibrionota</taxon>
        <taxon>Bdellovibrionia</taxon>
        <taxon>Bdellovibrionales</taxon>
        <taxon>Pseudobdellovibrionaceae</taxon>
        <taxon>Bdellovibrio</taxon>
    </lineage>
</organism>
<feature type="chain" id="PRO_5003914209" evidence="2">
    <location>
        <begin position="24"/>
        <end position="331"/>
    </location>
</feature>
<gene>
    <name evidence="3" type="ORF">Bdt_1082</name>
</gene>
<feature type="signal peptide" evidence="2">
    <location>
        <begin position="1"/>
        <end position="23"/>
    </location>
</feature>
<dbReference type="PATRIC" id="fig|1069642.3.peg.1067"/>
<dbReference type="RefSeq" id="WP_015090248.1">
    <property type="nucleotide sequence ID" value="NC_019567.1"/>
</dbReference>
<dbReference type="OrthoDB" id="5289463at2"/>
<evidence type="ECO:0000313" key="4">
    <source>
        <dbReference type="Proteomes" id="UP000010074"/>
    </source>
</evidence>
<dbReference type="Proteomes" id="UP000010074">
    <property type="component" value="Chromosome"/>
</dbReference>
<dbReference type="EMBL" id="CP002930">
    <property type="protein sequence ID" value="AFY00782.1"/>
    <property type="molecule type" value="Genomic_DNA"/>
</dbReference>
<dbReference type="KEGG" id="bbat:Bdt_1082"/>
<keyword evidence="2" id="KW-0732">Signal</keyword>
<evidence type="ECO:0000256" key="1">
    <source>
        <dbReference type="SAM" id="Coils"/>
    </source>
</evidence>
<accession>K7ZES2</accession>
<feature type="coiled-coil region" evidence="1">
    <location>
        <begin position="270"/>
        <end position="297"/>
    </location>
</feature>
<protein>
    <submittedName>
        <fullName evidence="3">Uncharacterized protein</fullName>
    </submittedName>
</protein>
<keyword evidence="1" id="KW-0175">Coiled coil</keyword>
<name>K7ZES2_BDEBC</name>